<gene>
    <name evidence="1" type="ORF">MLD38_003203</name>
</gene>
<evidence type="ECO:0000313" key="2">
    <source>
        <dbReference type="Proteomes" id="UP001057402"/>
    </source>
</evidence>
<name>A0ACB9S2H6_9MYRT</name>
<evidence type="ECO:0000313" key="1">
    <source>
        <dbReference type="EMBL" id="KAI4385145.1"/>
    </source>
</evidence>
<reference evidence="2" key="1">
    <citation type="journal article" date="2023" name="Front. Plant Sci.">
        <title>Chromosomal-level genome assembly of Melastoma candidum provides insights into trichome evolution.</title>
        <authorList>
            <person name="Zhong Y."/>
            <person name="Wu W."/>
            <person name="Sun C."/>
            <person name="Zou P."/>
            <person name="Liu Y."/>
            <person name="Dai S."/>
            <person name="Zhou R."/>
        </authorList>
    </citation>
    <scope>NUCLEOTIDE SEQUENCE [LARGE SCALE GENOMIC DNA]</scope>
</reference>
<accession>A0ACB9S2H6</accession>
<protein>
    <submittedName>
        <fullName evidence="1">Uncharacterized protein</fullName>
    </submittedName>
</protein>
<sequence length="182" mass="20016">MITQTPLEKGQTIITEAKEVLNLFDGLISVDTSHARALVMKYIEGVSGSPIPIIADEGVLSNAAEEISLAEARLTQAKESVKSIVAHKATLSEQMADVTDKISELRKELAECIEAESLLKILFHECSNQVDEAEAEVLNLSEIVSTLEATRVVSEAESLSSQESHARLMKIRQDIMDFSWKF</sequence>
<comment type="caution">
    <text evidence="1">The sequence shown here is derived from an EMBL/GenBank/DDBJ whole genome shotgun (WGS) entry which is preliminary data.</text>
</comment>
<keyword evidence="2" id="KW-1185">Reference proteome</keyword>
<dbReference type="EMBL" id="CM042881">
    <property type="protein sequence ID" value="KAI4385145.1"/>
    <property type="molecule type" value="Genomic_DNA"/>
</dbReference>
<proteinExistence type="predicted"/>
<dbReference type="Proteomes" id="UP001057402">
    <property type="component" value="Chromosome 2"/>
</dbReference>
<organism evidence="1 2">
    <name type="scientific">Melastoma candidum</name>
    <dbReference type="NCBI Taxonomy" id="119954"/>
    <lineage>
        <taxon>Eukaryota</taxon>
        <taxon>Viridiplantae</taxon>
        <taxon>Streptophyta</taxon>
        <taxon>Embryophyta</taxon>
        <taxon>Tracheophyta</taxon>
        <taxon>Spermatophyta</taxon>
        <taxon>Magnoliopsida</taxon>
        <taxon>eudicotyledons</taxon>
        <taxon>Gunneridae</taxon>
        <taxon>Pentapetalae</taxon>
        <taxon>rosids</taxon>
        <taxon>malvids</taxon>
        <taxon>Myrtales</taxon>
        <taxon>Melastomataceae</taxon>
        <taxon>Melastomatoideae</taxon>
        <taxon>Melastomateae</taxon>
        <taxon>Melastoma</taxon>
    </lineage>
</organism>